<reference evidence="3 4" key="1">
    <citation type="submission" date="2015-09" db="EMBL/GenBank/DDBJ databases">
        <authorList>
            <consortium name="Swine Surveillance"/>
        </authorList>
    </citation>
    <scope>NUCLEOTIDE SEQUENCE [LARGE SCALE GENOMIC DNA]</scope>
    <source>
        <strain evidence="3 4">CECT 8383</strain>
    </source>
</reference>
<evidence type="ECO:0000313" key="3">
    <source>
        <dbReference type="EMBL" id="CUH83093.1"/>
    </source>
</evidence>
<sequence>MRTLLLTGALVCTAGTASALCEDAWYLRNLAFDRAGYCFGSTLGKSVFSADCSTKSPHLTDWDQRMVSAHKQLEASYSCNINTKGRHLASSLIGKLEDIDLLPTLSEFESSCVGYTGAPVTMTSGIGMRNSYPTGSITGGETVHFRFEPWGGFEFVETDSGTGWVPEGAITPNSCEVFAG</sequence>
<dbReference type="STRING" id="340021.TM5383_00275"/>
<evidence type="ECO:0000313" key="4">
    <source>
        <dbReference type="Proteomes" id="UP000051681"/>
    </source>
</evidence>
<proteinExistence type="predicted"/>
<dbReference type="EMBL" id="CYSF01000002">
    <property type="protein sequence ID" value="CUH83093.1"/>
    <property type="molecule type" value="Genomic_DNA"/>
</dbReference>
<dbReference type="OrthoDB" id="7666530at2"/>
<evidence type="ECO:0000259" key="2">
    <source>
        <dbReference type="SMART" id="SM01324"/>
    </source>
</evidence>
<evidence type="ECO:0000256" key="1">
    <source>
        <dbReference type="SAM" id="SignalP"/>
    </source>
</evidence>
<accession>A0A0P1GLR8</accession>
<dbReference type="Pfam" id="PF14627">
    <property type="entry name" value="DUF4453"/>
    <property type="match status" value="1"/>
</dbReference>
<keyword evidence="1" id="KW-0732">Signal</keyword>
<feature type="chain" id="PRO_5006063565" description="YARHG domain-containing protein" evidence="1">
    <location>
        <begin position="20"/>
        <end position="180"/>
    </location>
</feature>
<protein>
    <recommendedName>
        <fullName evidence="2">YARHG domain-containing protein</fullName>
    </recommendedName>
</protein>
<name>A0A0P1GLR8_9RHOB</name>
<feature type="domain" description="YARHG" evidence="2">
    <location>
        <begin position="2"/>
        <end position="75"/>
    </location>
</feature>
<dbReference type="Proteomes" id="UP000051681">
    <property type="component" value="Unassembled WGS sequence"/>
</dbReference>
<organism evidence="3 4">
    <name type="scientific">Thalassovita mediterranea</name>
    <dbReference type="NCBI Taxonomy" id="340021"/>
    <lineage>
        <taxon>Bacteria</taxon>
        <taxon>Pseudomonadati</taxon>
        <taxon>Pseudomonadota</taxon>
        <taxon>Alphaproteobacteria</taxon>
        <taxon>Rhodobacterales</taxon>
        <taxon>Roseobacteraceae</taxon>
        <taxon>Thalassovita</taxon>
    </lineage>
</organism>
<dbReference type="AlphaFoldDB" id="A0A0P1GLR8"/>
<gene>
    <name evidence="3" type="ORF">TM5383_00275</name>
</gene>
<feature type="signal peptide" evidence="1">
    <location>
        <begin position="1"/>
        <end position="19"/>
    </location>
</feature>
<dbReference type="Pfam" id="PF13308">
    <property type="entry name" value="YARHG"/>
    <property type="match status" value="1"/>
</dbReference>
<dbReference type="SMART" id="SM01324">
    <property type="entry name" value="YARHG"/>
    <property type="match status" value="1"/>
</dbReference>
<keyword evidence="4" id="KW-1185">Reference proteome</keyword>
<dbReference type="RefSeq" id="WP_082645357.1">
    <property type="nucleotide sequence ID" value="NZ_CYSF01000002.1"/>
</dbReference>
<dbReference type="InterPro" id="IPR025582">
    <property type="entry name" value="YARHG_dom"/>
</dbReference>
<dbReference type="InterPro" id="IPR027920">
    <property type="entry name" value="DUF4453"/>
</dbReference>